<reference evidence="1 2" key="1">
    <citation type="submission" date="2020-08" db="EMBL/GenBank/DDBJ databases">
        <title>Sequencing the genomes of 1000 actinobacteria strains.</title>
        <authorList>
            <person name="Klenk H.-P."/>
        </authorList>
    </citation>
    <scope>NUCLEOTIDE SEQUENCE [LARGE SCALE GENOMIC DNA]</scope>
    <source>
        <strain evidence="1 2">DSM 45272</strain>
    </source>
</reference>
<keyword evidence="2" id="KW-1185">Reference proteome</keyword>
<dbReference type="EMBL" id="JACHMX010000001">
    <property type="protein sequence ID" value="MBB5852507.1"/>
    <property type="molecule type" value="Genomic_DNA"/>
</dbReference>
<gene>
    <name evidence="1" type="ORF">HDA45_002594</name>
</gene>
<evidence type="ECO:0000313" key="2">
    <source>
        <dbReference type="Proteomes" id="UP000580861"/>
    </source>
</evidence>
<sequence length="66" mass="7113">MAKLNGTARETLANAGITPKQWAQRHFGTDQWHGDACGCSDDRCIGFHHSDDGDCGCLPALLEQPS</sequence>
<comment type="caution">
    <text evidence="1">The sequence shown here is derived from an EMBL/GenBank/DDBJ whole genome shotgun (WGS) entry which is preliminary data.</text>
</comment>
<dbReference type="Proteomes" id="UP000580861">
    <property type="component" value="Unassembled WGS sequence"/>
</dbReference>
<protein>
    <submittedName>
        <fullName evidence="1">Uncharacterized protein</fullName>
    </submittedName>
</protein>
<organism evidence="1 2">
    <name type="scientific">Amycolatopsis umgeniensis</name>
    <dbReference type="NCBI Taxonomy" id="336628"/>
    <lineage>
        <taxon>Bacteria</taxon>
        <taxon>Bacillati</taxon>
        <taxon>Actinomycetota</taxon>
        <taxon>Actinomycetes</taxon>
        <taxon>Pseudonocardiales</taxon>
        <taxon>Pseudonocardiaceae</taxon>
        <taxon>Amycolatopsis</taxon>
    </lineage>
</organism>
<name>A0A841AZS5_9PSEU</name>
<dbReference type="AlphaFoldDB" id="A0A841AZS5"/>
<dbReference type="RefSeq" id="WP_184894990.1">
    <property type="nucleotide sequence ID" value="NZ_JACHMX010000001.1"/>
</dbReference>
<accession>A0A841AZS5</accession>
<evidence type="ECO:0000313" key="1">
    <source>
        <dbReference type="EMBL" id="MBB5852507.1"/>
    </source>
</evidence>
<proteinExistence type="predicted"/>